<keyword evidence="3 6" id="KW-0378">Hydrolase</keyword>
<dbReference type="SUPFAM" id="SSF55846">
    <property type="entry name" value="N-acetylmuramoyl-L-alanine amidase-like"/>
    <property type="match status" value="1"/>
</dbReference>
<keyword evidence="4" id="KW-0961">Cell wall biogenesis/degradation</keyword>
<gene>
    <name evidence="6" type="primary">cwhA</name>
    <name evidence="6" type="ORF">HMPREF0388_1746</name>
</gene>
<dbReference type="RefSeq" id="WP_004010121.1">
    <property type="nucleotide sequence ID" value="NZ_GL622340.1"/>
</dbReference>
<organism evidence="6 7">
    <name type="scientific">Mobiluncus curtisii ATCC 51333</name>
    <dbReference type="NCBI Taxonomy" id="887326"/>
    <lineage>
        <taxon>Bacteria</taxon>
        <taxon>Bacillati</taxon>
        <taxon>Actinomycetota</taxon>
        <taxon>Actinomycetes</taxon>
        <taxon>Actinomycetales</taxon>
        <taxon>Actinomycetaceae</taxon>
        <taxon>Mobiluncus</taxon>
    </lineage>
</organism>
<dbReference type="InterPro" id="IPR051206">
    <property type="entry name" value="NAMLAA_amidase_2"/>
</dbReference>
<dbReference type="Gene3D" id="3.40.80.10">
    <property type="entry name" value="Peptidoglycan recognition protein-like"/>
    <property type="match status" value="1"/>
</dbReference>
<reference evidence="6 7" key="1">
    <citation type="submission" date="2010-12" db="EMBL/GenBank/DDBJ databases">
        <authorList>
            <person name="Muzny D."/>
            <person name="Qin X."/>
            <person name="Deng J."/>
            <person name="Jiang H."/>
            <person name="Liu Y."/>
            <person name="Qu J."/>
            <person name="Song X.-Z."/>
            <person name="Zhang L."/>
            <person name="Thornton R."/>
            <person name="Coyle M."/>
            <person name="Francisco L."/>
            <person name="Jackson L."/>
            <person name="Javaid M."/>
            <person name="Korchina V."/>
            <person name="Kovar C."/>
            <person name="Mata R."/>
            <person name="Mathew T."/>
            <person name="Ngo R."/>
            <person name="Nguyen L."/>
            <person name="Nguyen N."/>
            <person name="Okwuonu G."/>
            <person name="Ongeri F."/>
            <person name="Pham C."/>
            <person name="Simmons D."/>
            <person name="Wilczek-Boney K."/>
            <person name="Hale W."/>
            <person name="Jakkamsetti A."/>
            <person name="Pham P."/>
            <person name="Ruth R."/>
            <person name="San Lucas F."/>
            <person name="Warren J."/>
            <person name="Zhang J."/>
            <person name="Zhao Z."/>
            <person name="Zhou C."/>
            <person name="Zhu D."/>
            <person name="Lee S."/>
            <person name="Bess C."/>
            <person name="Blankenburg K."/>
            <person name="Forbes L."/>
            <person name="Fu Q."/>
            <person name="Gubbala S."/>
            <person name="Hirani K."/>
            <person name="Jayaseelan J.C."/>
            <person name="Lara F."/>
            <person name="Munidasa M."/>
            <person name="Palculict T."/>
            <person name="Patil S."/>
            <person name="Pu L.-L."/>
            <person name="Saada N."/>
            <person name="Tang L."/>
            <person name="Weissenberger G."/>
            <person name="Zhu Y."/>
            <person name="Hemphill L."/>
            <person name="Shang Y."/>
            <person name="Youmans B."/>
            <person name="Ayvaz T."/>
            <person name="Ross M."/>
            <person name="Santibanez J."/>
            <person name="Aqrawi P."/>
            <person name="Gross S."/>
            <person name="Joshi V."/>
            <person name="Fowler G."/>
            <person name="Nazareth L."/>
            <person name="Reid J."/>
            <person name="Worley K."/>
            <person name="Petrosino J."/>
            <person name="Highlander S."/>
            <person name="Gibbs R."/>
        </authorList>
    </citation>
    <scope>NUCLEOTIDE SEQUENCE [LARGE SCALE GENOMIC DNA]</scope>
    <source>
        <strain evidence="6 7">ATCC 51333</strain>
    </source>
</reference>
<dbReference type="Proteomes" id="UP000005573">
    <property type="component" value="Unassembled WGS sequence"/>
</dbReference>
<evidence type="ECO:0000313" key="6">
    <source>
        <dbReference type="EMBL" id="EFU79643.1"/>
    </source>
</evidence>
<evidence type="ECO:0000259" key="5">
    <source>
        <dbReference type="SMART" id="SM00644"/>
    </source>
</evidence>
<dbReference type="PANTHER" id="PTHR30417">
    <property type="entry name" value="N-ACETYLMURAMOYL-L-ALANINE AMIDASE AMID"/>
    <property type="match status" value="1"/>
</dbReference>
<dbReference type="CDD" id="cd06583">
    <property type="entry name" value="PGRP"/>
    <property type="match status" value="1"/>
</dbReference>
<dbReference type="EC" id="3.5.1.28" evidence="2"/>
<dbReference type="Pfam" id="PF01510">
    <property type="entry name" value="Amidase_2"/>
    <property type="match status" value="1"/>
</dbReference>
<dbReference type="GO" id="GO:0009254">
    <property type="term" value="P:peptidoglycan turnover"/>
    <property type="evidence" value="ECO:0007669"/>
    <property type="project" value="TreeGrafter"/>
</dbReference>
<evidence type="ECO:0000256" key="4">
    <source>
        <dbReference type="ARBA" id="ARBA00023316"/>
    </source>
</evidence>
<proteinExistence type="predicted"/>
<feature type="domain" description="N-acetylmuramoyl-L-alanine amidase" evidence="5">
    <location>
        <begin position="16"/>
        <end position="154"/>
    </location>
</feature>
<evidence type="ECO:0000313" key="7">
    <source>
        <dbReference type="Proteomes" id="UP000005573"/>
    </source>
</evidence>
<comment type="catalytic activity">
    <reaction evidence="1">
        <text>Hydrolyzes the link between N-acetylmuramoyl residues and L-amino acid residues in certain cell-wall glycopeptides.</text>
        <dbReference type="EC" id="3.5.1.28"/>
    </reaction>
</comment>
<evidence type="ECO:0000256" key="2">
    <source>
        <dbReference type="ARBA" id="ARBA00011901"/>
    </source>
</evidence>
<dbReference type="GO" id="GO:0009253">
    <property type="term" value="P:peptidoglycan catabolic process"/>
    <property type="evidence" value="ECO:0007669"/>
    <property type="project" value="InterPro"/>
</dbReference>
<evidence type="ECO:0000256" key="3">
    <source>
        <dbReference type="ARBA" id="ARBA00022801"/>
    </source>
</evidence>
<name>E6M113_9ACTO</name>
<dbReference type="SMART" id="SM00644">
    <property type="entry name" value="Ami_2"/>
    <property type="match status" value="1"/>
</dbReference>
<dbReference type="PANTHER" id="PTHR30417:SF1">
    <property type="entry name" value="N-ACETYLMURAMOYL-L-ALANINE AMIDASE AMID"/>
    <property type="match status" value="1"/>
</dbReference>
<dbReference type="InterPro" id="IPR002502">
    <property type="entry name" value="Amidase_domain"/>
</dbReference>
<sequence>MRDWVNLIADKQLFIRKHYTPGRRNRLRAIVLHHNAGTLTTEGCYWAWQTRKASAHYQVEVDGTIGQLVHDRDTAWHAGNANSYTIGIEHANNRLAPAWTISDATLENGAHLVAALCRAYGLGMPTWGVNVYPHQHFMNTGCPGAIAGVQRDRYMSRARAWYEAMGNGNSTPGTAPVITTMKGENMLMRETDGTIYEVSGGRRTHVGNLDLVQRMVNAGIPLIQVKDGDTGWWAGSDDEAKAPARVREIKDILTGFPGMGETLKQTSVLGKIAEKLGIPPRTN</sequence>
<evidence type="ECO:0000256" key="1">
    <source>
        <dbReference type="ARBA" id="ARBA00001561"/>
    </source>
</evidence>
<dbReference type="GO" id="GO:0071555">
    <property type="term" value="P:cell wall organization"/>
    <property type="evidence" value="ECO:0007669"/>
    <property type="project" value="UniProtKB-KW"/>
</dbReference>
<dbReference type="AlphaFoldDB" id="E6M113"/>
<dbReference type="InterPro" id="IPR036505">
    <property type="entry name" value="Amidase/PGRP_sf"/>
</dbReference>
<dbReference type="GO" id="GO:0008745">
    <property type="term" value="F:N-acetylmuramoyl-L-alanine amidase activity"/>
    <property type="evidence" value="ECO:0007669"/>
    <property type="project" value="UniProtKB-EC"/>
</dbReference>
<comment type="caution">
    <text evidence="6">The sequence shown here is derived from an EMBL/GenBank/DDBJ whole genome shotgun (WGS) entry which is preliminary data.</text>
</comment>
<accession>E6M113</accession>
<dbReference type="HOGENOM" id="CLU_982868_0_0_11"/>
<protein>
    <recommendedName>
        <fullName evidence="2">N-acetylmuramoyl-L-alanine amidase</fullName>
        <ecNumber evidence="2">3.5.1.28</ecNumber>
    </recommendedName>
</protein>
<dbReference type="EMBL" id="AEPY01000011">
    <property type="protein sequence ID" value="EFU79643.1"/>
    <property type="molecule type" value="Genomic_DNA"/>
</dbReference>